<feature type="compositionally biased region" description="Acidic residues" evidence="3">
    <location>
        <begin position="911"/>
        <end position="920"/>
    </location>
</feature>
<dbReference type="STRING" id="1157962.A0A250XGX8"/>
<evidence type="ECO:0000259" key="4">
    <source>
        <dbReference type="PROSITE" id="PS51203"/>
    </source>
</evidence>
<dbReference type="AlphaFoldDB" id="A0A250XGX8"/>
<reference evidence="5 6" key="1">
    <citation type="submission" date="2017-08" db="EMBL/GenBank/DDBJ databases">
        <title>Acidophilic green algal genome provides insights into adaptation to an acidic environment.</title>
        <authorList>
            <person name="Hirooka S."/>
            <person name="Hirose Y."/>
            <person name="Kanesaki Y."/>
            <person name="Higuchi S."/>
            <person name="Fujiwara T."/>
            <person name="Onuma R."/>
            <person name="Era A."/>
            <person name="Ohbayashi R."/>
            <person name="Uzuka A."/>
            <person name="Nozaki H."/>
            <person name="Yoshikawa H."/>
            <person name="Miyagishima S.Y."/>
        </authorList>
    </citation>
    <scope>NUCLEOTIDE SEQUENCE [LARGE SCALE GENOMIC DNA]</scope>
    <source>
        <strain evidence="5 6">NIES-2499</strain>
    </source>
</reference>
<dbReference type="CDD" id="cd06467">
    <property type="entry name" value="p23_NUDC_like"/>
    <property type="match status" value="1"/>
</dbReference>
<protein>
    <recommendedName>
        <fullName evidence="4">CS domain-containing protein</fullName>
    </recommendedName>
</protein>
<dbReference type="InterPro" id="IPR011990">
    <property type="entry name" value="TPR-like_helical_dom_sf"/>
</dbReference>
<comment type="caution">
    <text evidence="5">The sequence shown here is derived from an EMBL/GenBank/DDBJ whole genome shotgun (WGS) entry which is preliminary data.</text>
</comment>
<keyword evidence="2" id="KW-0802">TPR repeat</keyword>
<dbReference type="InterPro" id="IPR007052">
    <property type="entry name" value="CS_dom"/>
</dbReference>
<keyword evidence="6" id="KW-1185">Reference proteome</keyword>
<dbReference type="SUPFAM" id="SSF48452">
    <property type="entry name" value="TPR-like"/>
    <property type="match status" value="1"/>
</dbReference>
<proteinExistence type="predicted"/>
<dbReference type="PANTHER" id="PTHR22904">
    <property type="entry name" value="TPR REPEAT CONTAINING PROTEIN"/>
    <property type="match status" value="1"/>
</dbReference>
<evidence type="ECO:0000256" key="3">
    <source>
        <dbReference type="SAM" id="MobiDB-lite"/>
    </source>
</evidence>
<organism evidence="5 6">
    <name type="scientific">Chlamydomonas eustigma</name>
    <dbReference type="NCBI Taxonomy" id="1157962"/>
    <lineage>
        <taxon>Eukaryota</taxon>
        <taxon>Viridiplantae</taxon>
        <taxon>Chlorophyta</taxon>
        <taxon>core chlorophytes</taxon>
        <taxon>Chlorophyceae</taxon>
        <taxon>CS clade</taxon>
        <taxon>Chlamydomonadales</taxon>
        <taxon>Chlamydomonadaceae</taxon>
        <taxon>Chlamydomonas</taxon>
    </lineage>
</organism>
<gene>
    <name evidence="5" type="ORF">CEUSTIGMA_g9732.t1</name>
</gene>
<dbReference type="Gene3D" id="2.60.40.790">
    <property type="match status" value="1"/>
</dbReference>
<evidence type="ECO:0000256" key="2">
    <source>
        <dbReference type="ARBA" id="ARBA00022803"/>
    </source>
</evidence>
<dbReference type="EMBL" id="BEGY01000078">
    <property type="protein sequence ID" value="GAX82303.1"/>
    <property type="molecule type" value="Genomic_DNA"/>
</dbReference>
<dbReference type="Proteomes" id="UP000232323">
    <property type="component" value="Unassembled WGS sequence"/>
</dbReference>
<dbReference type="OrthoDB" id="550043at2759"/>
<dbReference type="PANTHER" id="PTHR22904:SF533">
    <property type="entry name" value="HSP70-HSP90 ORGANIZING PROTEIN 3"/>
    <property type="match status" value="1"/>
</dbReference>
<dbReference type="PROSITE" id="PS51203">
    <property type="entry name" value="CS"/>
    <property type="match status" value="1"/>
</dbReference>
<dbReference type="SUPFAM" id="SSF49764">
    <property type="entry name" value="HSP20-like chaperones"/>
    <property type="match status" value="1"/>
</dbReference>
<feature type="region of interest" description="Disordered" evidence="3">
    <location>
        <begin position="898"/>
        <end position="920"/>
    </location>
</feature>
<sequence>MSDKILLLRLQSLKRHGNELHKQGNFGLACEKYTDALALAQHLLPKEITHAALSHTAQRIRAGGDCKTKDCTLTSTSANNAIYSAAEAQICKEIIPGLFEDRSHALYCAARYSQALHDAHTLLKLKPQVDKPHYHAAQALEGLGRHASAAKEFIQAYWCASTGSKDQRGHYHKRAVEAVYRLSCSDTCEELLQVAVHIVEVVSEDWPKDIKSMFLSICSPPHRSSETRITEPSKMELEQSAARLNSTNSLEVEQLQNAAIIAQDFSSERQLPQVSEEAPLSQSGGNTGTCRKSCNILVENAASQPGVMIMCGIQSLVWEGQRQQGYHNFSWISGSDMRRLLLCWMVQCSPCSPAVAATSSSGACSAPTVSKSALVEVMHSLNETGLPQRHLRSWSPHTIMKIQCEALLFIASSSLRSLKGGGSNHRNTLVVAAVQASYISAKLLIKGSKASTNLNKLNESLDMVAAVVDYREAAEEAGSDSLLHGVHSAPYHGRSDDEEIVDFLSESHFLMGWALLECALELSRHSTKVQQKDMMRQTPEGGVNCNAVKDDCSANVGLLPRGSADAGADSMSHGEDDAVSLKSVDEAEVIQKVLLCSIRSLTRAATLSPGHPEVESLLLRATAASPLVDGRAASNAVREARQLGPLVLDDDIEREDEKVLSWLEQLAVAMVMRQERDDKVKRWGDEAGEKLNLLEGDSQHLSYQLVTQDGRPFEGPQTGLPKHPFGLSRVYYDSKELPCSRRQVWCQISDGSCRWRQSSSEIQLLVLQIPSERKAKHLEVVLGPHRLLVKDKKTSTVYLSGQLYRSVKPEGSSWEMEMSDMQDEEIFDGKKNSCKTLSISLEKTNSELLSRSWRHAEMWWPRLLNGHPDISWDDYEKDYSDLPAEILYEHKASAVRAKENEAKSDLHSESGDNDDYSDTE</sequence>
<evidence type="ECO:0000313" key="5">
    <source>
        <dbReference type="EMBL" id="GAX82303.1"/>
    </source>
</evidence>
<accession>A0A250XGX8</accession>
<dbReference type="InterPro" id="IPR008978">
    <property type="entry name" value="HSP20-like_chaperone"/>
</dbReference>
<keyword evidence="1" id="KW-0677">Repeat</keyword>
<dbReference type="GO" id="GO:0051879">
    <property type="term" value="F:Hsp90 protein binding"/>
    <property type="evidence" value="ECO:0007669"/>
    <property type="project" value="TreeGrafter"/>
</dbReference>
<evidence type="ECO:0000256" key="1">
    <source>
        <dbReference type="ARBA" id="ARBA00022737"/>
    </source>
</evidence>
<dbReference type="Pfam" id="PF04969">
    <property type="entry name" value="CS"/>
    <property type="match status" value="1"/>
</dbReference>
<dbReference type="Gene3D" id="1.25.40.10">
    <property type="entry name" value="Tetratricopeptide repeat domain"/>
    <property type="match status" value="1"/>
</dbReference>
<name>A0A250XGX8_9CHLO</name>
<evidence type="ECO:0000313" key="6">
    <source>
        <dbReference type="Proteomes" id="UP000232323"/>
    </source>
</evidence>
<feature type="domain" description="CS" evidence="4">
    <location>
        <begin position="748"/>
        <end position="864"/>
    </location>
</feature>
<feature type="compositionally biased region" description="Basic and acidic residues" evidence="3">
    <location>
        <begin position="898"/>
        <end position="910"/>
    </location>
</feature>